<dbReference type="PANTHER" id="PTHR38567:SF1">
    <property type="entry name" value="DUF4291 DOMAIN-CONTAINING PROTEIN"/>
    <property type="match status" value="1"/>
</dbReference>
<protein>
    <submittedName>
        <fullName evidence="1">Uncharacterized protein</fullName>
    </submittedName>
</protein>
<keyword evidence="2" id="KW-1185">Reference proteome</keyword>
<dbReference type="PANTHER" id="PTHR38567">
    <property type="entry name" value="DUF4291 DOMAIN-CONTAINING PROTEIN"/>
    <property type="match status" value="1"/>
</dbReference>
<proteinExistence type="predicted"/>
<dbReference type="InterPro" id="IPR025633">
    <property type="entry name" value="DUF4291"/>
</dbReference>
<dbReference type="Proteomes" id="UP000315647">
    <property type="component" value="Chromosome"/>
</dbReference>
<organism evidence="1 2">
    <name type="scientific">Gimesia panareensis</name>
    <dbReference type="NCBI Taxonomy" id="2527978"/>
    <lineage>
        <taxon>Bacteria</taxon>
        <taxon>Pseudomonadati</taxon>
        <taxon>Planctomycetota</taxon>
        <taxon>Planctomycetia</taxon>
        <taxon>Planctomycetales</taxon>
        <taxon>Planctomycetaceae</taxon>
        <taxon>Gimesia</taxon>
    </lineage>
</organism>
<accession>A0A518A1N3</accession>
<reference evidence="1 2" key="1">
    <citation type="submission" date="2019-03" db="EMBL/GenBank/DDBJ databases">
        <title>Deep-cultivation of Planctomycetes and their phenomic and genomic characterization uncovers novel biology.</title>
        <authorList>
            <person name="Wiegand S."/>
            <person name="Jogler M."/>
            <person name="Boedeker C."/>
            <person name="Pinto D."/>
            <person name="Vollmers J."/>
            <person name="Rivas-Marin E."/>
            <person name="Kohn T."/>
            <person name="Peeters S.H."/>
            <person name="Heuer A."/>
            <person name="Rast P."/>
            <person name="Oberbeckmann S."/>
            <person name="Bunk B."/>
            <person name="Jeske O."/>
            <person name="Meyerdierks A."/>
            <person name="Storesund J.E."/>
            <person name="Kallscheuer N."/>
            <person name="Luecker S."/>
            <person name="Lage O.M."/>
            <person name="Pohl T."/>
            <person name="Merkel B.J."/>
            <person name="Hornburger P."/>
            <person name="Mueller R.-W."/>
            <person name="Bruemmer F."/>
            <person name="Labrenz M."/>
            <person name="Spormann A.M."/>
            <person name="Op den Camp H."/>
            <person name="Overmann J."/>
            <person name="Amann R."/>
            <person name="Jetten M.S.M."/>
            <person name="Mascher T."/>
            <person name="Medema M.H."/>
            <person name="Devos D.P."/>
            <person name="Kaster A.-K."/>
            <person name="Ovreas L."/>
            <person name="Rohde M."/>
            <person name="Galperin M.Y."/>
            <person name="Jogler C."/>
        </authorList>
    </citation>
    <scope>NUCLEOTIDE SEQUENCE [LARGE SCALE GENOMIC DNA]</scope>
    <source>
        <strain evidence="1 2">Enr10</strain>
    </source>
</reference>
<sequence length="217" mass="25110">MLNLPIASYREQIKAWPQSGKHILAHHDAETIMVYQAYNPTIGNYAARHGYFGGEFKYARMSWIKPNFLWMMYRSAWGTAQGQEVVLGIRLRRTFFDALLDQAVASSFPRRDRRFQDQSEWQQAVQQSDVRIQWDPDHDPTGKKCERRAVQLGLRGAALEQYGKKEVLEILDMSEFVAAQRPFAATWDQGELQMPVEQVYVPEDPQIARQVGIDLFS</sequence>
<name>A0A517Q224_9PLAN</name>
<dbReference type="Pfam" id="PF14124">
    <property type="entry name" value="DUF4291"/>
    <property type="match status" value="1"/>
</dbReference>
<dbReference type="AlphaFoldDB" id="A0A517Q224"/>
<accession>A0A517Q224</accession>
<dbReference type="EMBL" id="CP037421">
    <property type="protein sequence ID" value="QDT25683.1"/>
    <property type="molecule type" value="Genomic_DNA"/>
</dbReference>
<evidence type="ECO:0000313" key="2">
    <source>
        <dbReference type="Proteomes" id="UP000315647"/>
    </source>
</evidence>
<evidence type="ECO:0000313" key="1">
    <source>
        <dbReference type="EMBL" id="QDT25683.1"/>
    </source>
</evidence>
<dbReference type="RefSeq" id="WP_145104482.1">
    <property type="nucleotide sequence ID" value="NZ_CP036277.1"/>
</dbReference>
<gene>
    <name evidence="1" type="ORF">Enr10x_09800</name>
</gene>